<organism evidence="9 10">
    <name type="scientific">Strongyloides venezuelensis</name>
    <name type="common">Threadworm</name>
    <dbReference type="NCBI Taxonomy" id="75913"/>
    <lineage>
        <taxon>Eukaryota</taxon>
        <taxon>Metazoa</taxon>
        <taxon>Ecdysozoa</taxon>
        <taxon>Nematoda</taxon>
        <taxon>Chromadorea</taxon>
        <taxon>Rhabditida</taxon>
        <taxon>Tylenchina</taxon>
        <taxon>Panagrolaimomorpha</taxon>
        <taxon>Strongyloidoidea</taxon>
        <taxon>Strongyloididae</taxon>
        <taxon>Strongyloides</taxon>
    </lineage>
</organism>
<dbReference type="GO" id="GO:0005739">
    <property type="term" value="C:mitochondrion"/>
    <property type="evidence" value="ECO:0007669"/>
    <property type="project" value="TreeGrafter"/>
</dbReference>
<keyword evidence="2" id="KW-0698">rRNA processing</keyword>
<evidence type="ECO:0000256" key="4">
    <source>
        <dbReference type="ARBA" id="ARBA00022679"/>
    </source>
</evidence>
<evidence type="ECO:0000256" key="1">
    <source>
        <dbReference type="ARBA" id="ARBA00009258"/>
    </source>
</evidence>
<dbReference type="InterPro" id="IPR050082">
    <property type="entry name" value="RNA_methyltr_RlmE"/>
</dbReference>
<evidence type="ECO:0000256" key="7">
    <source>
        <dbReference type="PIRSR" id="PIRSR005461-1"/>
    </source>
</evidence>
<protein>
    <recommendedName>
        <fullName evidence="6">rRNA methyltransferase 2, mitochondrial</fullName>
    </recommendedName>
</protein>
<dbReference type="InterPro" id="IPR015507">
    <property type="entry name" value="rRNA-MeTfrase_E"/>
</dbReference>
<feature type="domain" description="Ribosomal RNA methyltransferase FtsJ" evidence="8">
    <location>
        <begin position="40"/>
        <end position="224"/>
    </location>
</feature>
<dbReference type="AlphaFoldDB" id="A0A0K0EYD4"/>
<proteinExistence type="inferred from homology"/>
<dbReference type="InterPro" id="IPR029063">
    <property type="entry name" value="SAM-dependent_MTases_sf"/>
</dbReference>
<dbReference type="PANTHER" id="PTHR10920:SF18">
    <property type="entry name" value="RRNA METHYLTRANSFERASE 2, MITOCHONDRIAL"/>
    <property type="match status" value="1"/>
</dbReference>
<keyword evidence="4" id="KW-0808">Transferase</keyword>
<evidence type="ECO:0000256" key="6">
    <source>
        <dbReference type="ARBA" id="ARBA00041184"/>
    </source>
</evidence>
<keyword evidence="5 7" id="KW-0949">S-adenosyl-L-methionine</keyword>
<dbReference type="PIRSF" id="PIRSF005461">
    <property type="entry name" value="23S_rRNA_mtase"/>
    <property type="match status" value="1"/>
</dbReference>
<reference evidence="10" key="2">
    <citation type="submission" date="2015-08" db="UniProtKB">
        <authorList>
            <consortium name="WormBaseParasite"/>
        </authorList>
    </citation>
    <scope>IDENTIFICATION</scope>
</reference>
<evidence type="ECO:0000256" key="2">
    <source>
        <dbReference type="ARBA" id="ARBA00022552"/>
    </source>
</evidence>
<name>A0A0K0EYD4_STRVS</name>
<dbReference type="PANTHER" id="PTHR10920">
    <property type="entry name" value="RIBOSOMAL RNA METHYLTRANSFERASE"/>
    <property type="match status" value="1"/>
</dbReference>
<keyword evidence="3" id="KW-0489">Methyltransferase</keyword>
<evidence type="ECO:0000259" key="8">
    <source>
        <dbReference type="Pfam" id="PF01728"/>
    </source>
</evidence>
<dbReference type="SUPFAM" id="SSF53335">
    <property type="entry name" value="S-adenosyl-L-methionine-dependent methyltransferases"/>
    <property type="match status" value="1"/>
</dbReference>
<dbReference type="Proteomes" id="UP000035680">
    <property type="component" value="Unassembled WGS sequence"/>
</dbReference>
<reference evidence="9" key="1">
    <citation type="submission" date="2014-07" db="EMBL/GenBank/DDBJ databases">
        <authorList>
            <person name="Martin A.A"/>
            <person name="De Silva N."/>
        </authorList>
    </citation>
    <scope>NUCLEOTIDE SEQUENCE</scope>
</reference>
<dbReference type="WBParaSite" id="SVE_0154200.1">
    <property type="protein sequence ID" value="SVE_0154200.1"/>
    <property type="gene ID" value="SVE_0154200"/>
</dbReference>
<evidence type="ECO:0000313" key="10">
    <source>
        <dbReference type="WBParaSite" id="SVE_0154200.1"/>
    </source>
</evidence>
<dbReference type="HAMAP" id="MF_01547">
    <property type="entry name" value="RNA_methyltr_E"/>
    <property type="match status" value="1"/>
</dbReference>
<dbReference type="Pfam" id="PF01728">
    <property type="entry name" value="FtsJ"/>
    <property type="match status" value="1"/>
</dbReference>
<dbReference type="Gene3D" id="3.40.50.150">
    <property type="entry name" value="Vaccinia Virus protein VP39"/>
    <property type="match status" value="1"/>
</dbReference>
<accession>A0A0K0EYD4</accession>
<keyword evidence="9" id="KW-1185">Reference proteome</keyword>
<dbReference type="InterPro" id="IPR002877">
    <property type="entry name" value="RNA_MeTrfase_FtsJ_dom"/>
</dbReference>
<comment type="similarity">
    <text evidence="1">Belongs to the class I-like SAM-binding methyltransferase superfamily. RNA methyltransferase RlmE family.</text>
</comment>
<dbReference type="STRING" id="75913.A0A0K0EYD4"/>
<dbReference type="GO" id="GO:0008650">
    <property type="term" value="F:rRNA (uridine-2'-O-)-methyltransferase activity"/>
    <property type="evidence" value="ECO:0007669"/>
    <property type="project" value="TreeGrafter"/>
</dbReference>
<feature type="active site" description="Proton acceptor" evidence="7">
    <location>
        <position position="181"/>
    </location>
</feature>
<evidence type="ECO:0000313" key="9">
    <source>
        <dbReference type="Proteomes" id="UP000035680"/>
    </source>
</evidence>
<sequence length="226" mass="26124">MTLLSLLRCTLIRTRNNETKKYLQRQFNDEFTRKAREHNYRARSVFKLMEMDQKYKLFNVGNVVVDVGCAPGSWSQYIVEKVNLNSNEGFVLGVDLKPMIPLKGATFLGQSDITKESTHIEIKKLINNRKVNAIVSDMAPNPCGDKRTDQIRLVNLCKELVFLFTKYEAISLDKNAIFLCKLWEGEPRKEFTQSLSKYFNNIKIVKPKASRDDSAELYVLGRDFKL</sequence>
<evidence type="ECO:0000256" key="5">
    <source>
        <dbReference type="ARBA" id="ARBA00022691"/>
    </source>
</evidence>
<evidence type="ECO:0000256" key="3">
    <source>
        <dbReference type="ARBA" id="ARBA00022603"/>
    </source>
</evidence>